<reference evidence="7" key="2">
    <citation type="submission" date="2020-11" db="EMBL/GenBank/DDBJ databases">
        <authorList>
            <consortium name="DOE Joint Genome Institute"/>
            <person name="Kuo A."/>
            <person name="Miyauchi S."/>
            <person name="Kiss E."/>
            <person name="Drula E."/>
            <person name="Kohler A."/>
            <person name="Sanchez-Garcia M."/>
            <person name="Andreopoulos B."/>
            <person name="Barry K.W."/>
            <person name="Bonito G."/>
            <person name="Buee M."/>
            <person name="Carver A."/>
            <person name="Chen C."/>
            <person name="Cichocki N."/>
            <person name="Clum A."/>
            <person name="Culley D."/>
            <person name="Crous P.W."/>
            <person name="Fauchery L."/>
            <person name="Girlanda M."/>
            <person name="Hayes R."/>
            <person name="Keri Z."/>
            <person name="Labutti K."/>
            <person name="Lipzen A."/>
            <person name="Lombard V."/>
            <person name="Magnuson J."/>
            <person name="Maillard F."/>
            <person name="Morin E."/>
            <person name="Murat C."/>
            <person name="Nolan M."/>
            <person name="Ohm R."/>
            <person name="Pangilinan J."/>
            <person name="Pereira M."/>
            <person name="Perotto S."/>
            <person name="Peter M."/>
            <person name="Riley R."/>
            <person name="Sitrit Y."/>
            <person name="Stielow B."/>
            <person name="Szollosi G."/>
            <person name="Zifcakova L."/>
            <person name="Stursova M."/>
            <person name="Spatafora J.W."/>
            <person name="Tedersoo L."/>
            <person name="Vaario L.-M."/>
            <person name="Yamada A."/>
            <person name="Yan M."/>
            <person name="Wang P."/>
            <person name="Xu J."/>
            <person name="Bruns T."/>
            <person name="Baldrian P."/>
            <person name="Vilgalys R."/>
            <person name="Henrissat B."/>
            <person name="Grigoriev I.V."/>
            <person name="Hibbett D."/>
            <person name="Nagy L.G."/>
            <person name="Martin F.M."/>
        </authorList>
    </citation>
    <scope>NUCLEOTIDE SEQUENCE</scope>
    <source>
        <strain evidence="7">UH-Tt-Lm1</strain>
    </source>
</reference>
<proteinExistence type="inferred from homology"/>
<dbReference type="Pfam" id="PF06140">
    <property type="entry name" value="Ifi-6-16"/>
    <property type="match status" value="1"/>
</dbReference>
<dbReference type="GO" id="GO:0016020">
    <property type="term" value="C:membrane"/>
    <property type="evidence" value="ECO:0007669"/>
    <property type="project" value="UniProtKB-SubCell"/>
</dbReference>
<dbReference type="AlphaFoldDB" id="A0A9P6LAB6"/>
<protein>
    <submittedName>
        <fullName evidence="7">Uncharacterized protein</fullName>
    </submittedName>
</protein>
<keyword evidence="3 6" id="KW-0812">Transmembrane</keyword>
<evidence type="ECO:0000256" key="1">
    <source>
        <dbReference type="ARBA" id="ARBA00004141"/>
    </source>
</evidence>
<keyword evidence="8" id="KW-1185">Reference proteome</keyword>
<sequence>MYQLSDPAVEAILKEWHLREYNPPNTSIHEWIRTIESLCHMYGIPDTQRPQCATRFIRSGLRSELETVLRDARKQFGPVRWARFVTFMVELDRKFREVQHERPPQNNHVGTFIGAALFLTGAALFAPIAIAGALGAVGFTSAGVAAGSLAATVQSVVYGGATGGLFSLLQSAGATMVLPSAGTIITGVASTGAGIGLMGSGGSSTNQTVSDSIARGPGLGGLGGGDNADPPPYTQTDPNEYLLTPQAVQAIIKAWNIERYNPCWTGVTDWLGRLHRFCEVYGVPATQQGLCAMHFMETDCREAANAAGCHNMTWDQFTRWLHTYDVKAKFYFFSPYVAGLAFVTFMLTL</sequence>
<evidence type="ECO:0000256" key="5">
    <source>
        <dbReference type="ARBA" id="ARBA00023136"/>
    </source>
</evidence>
<dbReference type="EMBL" id="WIUZ02000003">
    <property type="protein sequence ID" value="KAF9789702.1"/>
    <property type="molecule type" value="Genomic_DNA"/>
</dbReference>
<dbReference type="PANTHER" id="PTHR16932">
    <property type="entry name" value="INTERFERON ALPHA-INDUCIBLE PROTEIN 27"/>
    <property type="match status" value="1"/>
</dbReference>
<comment type="subcellular location">
    <subcellularLocation>
        <location evidence="1">Membrane</location>
        <topology evidence="1">Multi-pass membrane protein</topology>
    </subcellularLocation>
</comment>
<dbReference type="PANTHER" id="PTHR16932:SF18">
    <property type="entry name" value="INTERFERON, ALPHA-INDUCIBLE PROTEIN 27-LIKE 2"/>
    <property type="match status" value="1"/>
</dbReference>
<organism evidence="7 8">
    <name type="scientific">Thelephora terrestris</name>
    <dbReference type="NCBI Taxonomy" id="56493"/>
    <lineage>
        <taxon>Eukaryota</taxon>
        <taxon>Fungi</taxon>
        <taxon>Dikarya</taxon>
        <taxon>Basidiomycota</taxon>
        <taxon>Agaricomycotina</taxon>
        <taxon>Agaricomycetes</taxon>
        <taxon>Thelephorales</taxon>
        <taxon>Thelephoraceae</taxon>
        <taxon>Thelephora</taxon>
    </lineage>
</organism>
<gene>
    <name evidence="7" type="ORF">BJ322DRAFT_552305</name>
</gene>
<evidence type="ECO:0000313" key="8">
    <source>
        <dbReference type="Proteomes" id="UP000736335"/>
    </source>
</evidence>
<dbReference type="OrthoDB" id="3068660at2759"/>
<evidence type="ECO:0000256" key="3">
    <source>
        <dbReference type="ARBA" id="ARBA00022692"/>
    </source>
</evidence>
<evidence type="ECO:0000256" key="4">
    <source>
        <dbReference type="ARBA" id="ARBA00022989"/>
    </source>
</evidence>
<accession>A0A9P6LAB6</accession>
<comment type="caution">
    <text evidence="7">The sequence shown here is derived from an EMBL/GenBank/DDBJ whole genome shotgun (WGS) entry which is preliminary data.</text>
</comment>
<dbReference type="InterPro" id="IPR009311">
    <property type="entry name" value="IFI6/IFI27-like"/>
</dbReference>
<keyword evidence="5 6" id="KW-0472">Membrane</keyword>
<feature type="transmembrane region" description="Helical" evidence="6">
    <location>
        <begin position="145"/>
        <end position="169"/>
    </location>
</feature>
<dbReference type="Proteomes" id="UP000736335">
    <property type="component" value="Unassembled WGS sequence"/>
</dbReference>
<evidence type="ECO:0000313" key="7">
    <source>
        <dbReference type="EMBL" id="KAF9789702.1"/>
    </source>
</evidence>
<feature type="transmembrane region" description="Helical" evidence="6">
    <location>
        <begin position="330"/>
        <end position="348"/>
    </location>
</feature>
<dbReference type="InterPro" id="IPR038213">
    <property type="entry name" value="IFI6/IFI27-like_sf"/>
</dbReference>
<comment type="similarity">
    <text evidence="2">Belongs to the IFI6/IFI27 family.</text>
</comment>
<reference evidence="7" key="1">
    <citation type="journal article" date="2020" name="Nat. Commun.">
        <title>Large-scale genome sequencing of mycorrhizal fungi provides insights into the early evolution of symbiotic traits.</title>
        <authorList>
            <person name="Miyauchi S."/>
            <person name="Kiss E."/>
            <person name="Kuo A."/>
            <person name="Drula E."/>
            <person name="Kohler A."/>
            <person name="Sanchez-Garcia M."/>
            <person name="Morin E."/>
            <person name="Andreopoulos B."/>
            <person name="Barry K.W."/>
            <person name="Bonito G."/>
            <person name="Buee M."/>
            <person name="Carver A."/>
            <person name="Chen C."/>
            <person name="Cichocki N."/>
            <person name="Clum A."/>
            <person name="Culley D."/>
            <person name="Crous P.W."/>
            <person name="Fauchery L."/>
            <person name="Girlanda M."/>
            <person name="Hayes R.D."/>
            <person name="Keri Z."/>
            <person name="LaButti K."/>
            <person name="Lipzen A."/>
            <person name="Lombard V."/>
            <person name="Magnuson J."/>
            <person name="Maillard F."/>
            <person name="Murat C."/>
            <person name="Nolan M."/>
            <person name="Ohm R.A."/>
            <person name="Pangilinan J."/>
            <person name="Pereira M.F."/>
            <person name="Perotto S."/>
            <person name="Peter M."/>
            <person name="Pfister S."/>
            <person name="Riley R."/>
            <person name="Sitrit Y."/>
            <person name="Stielow J.B."/>
            <person name="Szollosi G."/>
            <person name="Zifcakova L."/>
            <person name="Stursova M."/>
            <person name="Spatafora J.W."/>
            <person name="Tedersoo L."/>
            <person name="Vaario L.M."/>
            <person name="Yamada A."/>
            <person name="Yan M."/>
            <person name="Wang P."/>
            <person name="Xu J."/>
            <person name="Bruns T."/>
            <person name="Baldrian P."/>
            <person name="Vilgalys R."/>
            <person name="Dunand C."/>
            <person name="Henrissat B."/>
            <person name="Grigoriev I.V."/>
            <person name="Hibbett D."/>
            <person name="Nagy L.G."/>
            <person name="Martin F.M."/>
        </authorList>
    </citation>
    <scope>NUCLEOTIDE SEQUENCE</scope>
    <source>
        <strain evidence="7">UH-Tt-Lm1</strain>
    </source>
</reference>
<evidence type="ECO:0000256" key="6">
    <source>
        <dbReference type="SAM" id="Phobius"/>
    </source>
</evidence>
<name>A0A9P6LAB6_9AGAM</name>
<feature type="transmembrane region" description="Helical" evidence="6">
    <location>
        <begin position="112"/>
        <end position="139"/>
    </location>
</feature>
<dbReference type="Gene3D" id="6.10.110.10">
    <property type="match status" value="1"/>
</dbReference>
<evidence type="ECO:0000256" key="2">
    <source>
        <dbReference type="ARBA" id="ARBA00007262"/>
    </source>
</evidence>
<keyword evidence="4 6" id="KW-1133">Transmembrane helix</keyword>